<comment type="caution">
    <text evidence="1">The sequence shown here is derived from an EMBL/GenBank/DDBJ whole genome shotgun (WGS) entry which is preliminary data.</text>
</comment>
<organism evidence="1 2">
    <name type="scientific">Roseateles toxinivorans</name>
    <dbReference type="NCBI Taxonomy" id="270368"/>
    <lineage>
        <taxon>Bacteria</taxon>
        <taxon>Pseudomonadati</taxon>
        <taxon>Pseudomonadota</taxon>
        <taxon>Betaproteobacteria</taxon>
        <taxon>Burkholderiales</taxon>
        <taxon>Sphaerotilaceae</taxon>
        <taxon>Roseateles</taxon>
    </lineage>
</organism>
<sequence length="115" mass="12641">MPRAEPDPTETVSTRSLQVAFHPELDAVMSNRGPHLMNNIYKNVEVGKYLVSPLSKLADNGQYLASVSIRSGRGSATHDRVLRFAQPFTCPDAAAAYATSQGLAWVDERRRALLN</sequence>
<keyword evidence="2" id="KW-1185">Reference proteome</keyword>
<dbReference type="InParanoid" id="A0A4R6QU50"/>
<accession>A0A4R6QU50</accession>
<evidence type="ECO:0000313" key="2">
    <source>
        <dbReference type="Proteomes" id="UP000295361"/>
    </source>
</evidence>
<name>A0A4R6QU50_9BURK</name>
<protein>
    <submittedName>
        <fullName evidence="1">Uncharacterized protein</fullName>
    </submittedName>
</protein>
<dbReference type="Proteomes" id="UP000295361">
    <property type="component" value="Unassembled WGS sequence"/>
</dbReference>
<dbReference type="RefSeq" id="WP_341800549.1">
    <property type="nucleotide sequence ID" value="NZ_SNXS01000001.1"/>
</dbReference>
<dbReference type="AlphaFoldDB" id="A0A4R6QU50"/>
<proteinExistence type="predicted"/>
<evidence type="ECO:0000313" key="1">
    <source>
        <dbReference type="EMBL" id="TDP73995.1"/>
    </source>
</evidence>
<reference evidence="1 2" key="1">
    <citation type="submission" date="2019-03" db="EMBL/GenBank/DDBJ databases">
        <title>Genomic Encyclopedia of Type Strains, Phase IV (KMG-IV): sequencing the most valuable type-strain genomes for metagenomic binning, comparative biology and taxonomic classification.</title>
        <authorList>
            <person name="Goeker M."/>
        </authorList>
    </citation>
    <scope>NUCLEOTIDE SEQUENCE [LARGE SCALE GENOMIC DNA]</scope>
    <source>
        <strain evidence="1 2">DSM 16998</strain>
    </source>
</reference>
<gene>
    <name evidence="1" type="ORF">DES47_10141</name>
</gene>
<dbReference type="EMBL" id="SNXS01000001">
    <property type="protein sequence ID" value="TDP73995.1"/>
    <property type="molecule type" value="Genomic_DNA"/>
</dbReference>